<organism evidence="1 2">
    <name type="scientific">Halanaerobium saccharolyticum</name>
    <dbReference type="NCBI Taxonomy" id="43595"/>
    <lineage>
        <taxon>Bacteria</taxon>
        <taxon>Bacillati</taxon>
        <taxon>Bacillota</taxon>
        <taxon>Clostridia</taxon>
        <taxon>Halanaerobiales</taxon>
        <taxon>Halanaerobiaceae</taxon>
        <taxon>Halanaerobium</taxon>
    </lineage>
</organism>
<comment type="caution">
    <text evidence="1">The sequence shown here is derived from an EMBL/GenBank/DDBJ whole genome shotgun (WGS) entry which is preliminary data.</text>
</comment>
<dbReference type="Proteomes" id="UP000244089">
    <property type="component" value="Unassembled WGS sequence"/>
</dbReference>
<dbReference type="RefSeq" id="WP_108141044.1">
    <property type="nucleotide sequence ID" value="NZ_QAXS01000022.1"/>
</dbReference>
<proteinExistence type="predicted"/>
<dbReference type="OrthoDB" id="2868295at2"/>
<dbReference type="AlphaFoldDB" id="A0A2T5RI59"/>
<evidence type="ECO:0000313" key="1">
    <source>
        <dbReference type="EMBL" id="PTV97860.1"/>
    </source>
</evidence>
<protein>
    <submittedName>
        <fullName evidence="1">Uncharacterized protein</fullName>
    </submittedName>
</protein>
<reference evidence="1 2" key="1">
    <citation type="submission" date="2018-04" db="EMBL/GenBank/DDBJ databases">
        <title>Subsurface microbial communities from deep shales in Ohio and West Virginia, USA.</title>
        <authorList>
            <person name="Wrighton K."/>
        </authorList>
    </citation>
    <scope>NUCLEOTIDE SEQUENCE [LARGE SCALE GENOMIC DNA]</scope>
    <source>
        <strain evidence="1 2">WC1</strain>
    </source>
</reference>
<name>A0A2T5RI59_9FIRM</name>
<evidence type="ECO:0000313" key="2">
    <source>
        <dbReference type="Proteomes" id="UP000244089"/>
    </source>
</evidence>
<sequence>MGIEIGLAVNPEKIDSLQWQNCYLKTLKIIDDYPAMALKSESHLGEKRLVLTSDVEKNINDLKRRHWSICGNIENNSRAETFSLYYNLDYYDTWSSYDNDDILFSYLDFDKDLRFIYKRKTQGEDYHKLILAISILIENCFPDKTIVMGDFDSEEVTEAVNWLEEIFEQKFEWPVLAAKEKLFTKLKSRFADHDVIKNFYHFYRGDQNEMMHYFFKKLGQETVSEWLKDYLKAREYTVHSKGAIDLFILWLNESKDLESLVKMACIDEDGPCYEMKDFIEVLNDIWIFVFDEYRDYFDRFEEFEKKSNKDPFLKIYSLF</sequence>
<dbReference type="EMBL" id="QAXS01000022">
    <property type="protein sequence ID" value="PTV97860.1"/>
    <property type="molecule type" value="Genomic_DNA"/>
</dbReference>
<gene>
    <name evidence="1" type="ORF">C8C76_12235</name>
</gene>
<accession>A0A2T5RI59</accession>